<dbReference type="EMBL" id="LWCA01001816">
    <property type="protein sequence ID" value="OAF64464.1"/>
    <property type="molecule type" value="Genomic_DNA"/>
</dbReference>
<proteinExistence type="predicted"/>
<evidence type="ECO:0000313" key="1">
    <source>
        <dbReference type="EMBL" id="OAF64464.1"/>
    </source>
</evidence>
<dbReference type="Gene3D" id="2.130.10.10">
    <property type="entry name" value="YVTN repeat-like/Quinoprotein amine dehydrogenase"/>
    <property type="match status" value="1"/>
</dbReference>
<dbReference type="InterPro" id="IPR001680">
    <property type="entry name" value="WD40_rpt"/>
</dbReference>
<dbReference type="Proteomes" id="UP000078046">
    <property type="component" value="Unassembled WGS sequence"/>
</dbReference>
<dbReference type="InterPro" id="IPR015943">
    <property type="entry name" value="WD40/YVTN_repeat-like_dom_sf"/>
</dbReference>
<reference evidence="1 2" key="1">
    <citation type="submission" date="2016-04" db="EMBL/GenBank/DDBJ databases">
        <title>The genome of Intoshia linei affirms orthonectids as highly simplified spiralians.</title>
        <authorList>
            <person name="Mikhailov K.V."/>
            <person name="Slusarev G.S."/>
            <person name="Nikitin M.A."/>
            <person name="Logacheva M.D."/>
            <person name="Penin A."/>
            <person name="Aleoshin V."/>
            <person name="Panchin Y.V."/>
        </authorList>
    </citation>
    <scope>NUCLEOTIDE SEQUENCE [LARGE SCALE GENOMIC DNA]</scope>
    <source>
        <strain evidence="1">Intl2013</strain>
        <tissue evidence="1">Whole animal</tissue>
    </source>
</reference>
<keyword evidence="2" id="KW-1185">Reference proteome</keyword>
<dbReference type="SUPFAM" id="SSF50978">
    <property type="entry name" value="WD40 repeat-like"/>
    <property type="match status" value="1"/>
</dbReference>
<dbReference type="InterPro" id="IPR036322">
    <property type="entry name" value="WD40_repeat_dom_sf"/>
</dbReference>
<dbReference type="Pfam" id="PF00400">
    <property type="entry name" value="WD40"/>
    <property type="match status" value="1"/>
</dbReference>
<accession>A0A177ATA5</accession>
<protein>
    <submittedName>
        <fullName evidence="1">Uncharacterized protein</fullName>
    </submittedName>
</protein>
<gene>
    <name evidence="1" type="ORF">A3Q56_07830</name>
</gene>
<name>A0A177ATA5_9BILA</name>
<comment type="caution">
    <text evidence="1">The sequence shown here is derived from an EMBL/GenBank/DDBJ whole genome shotgun (WGS) entry which is preliminary data.</text>
</comment>
<organism evidence="1 2">
    <name type="scientific">Intoshia linei</name>
    <dbReference type="NCBI Taxonomy" id="1819745"/>
    <lineage>
        <taxon>Eukaryota</taxon>
        <taxon>Metazoa</taxon>
        <taxon>Spiralia</taxon>
        <taxon>Lophotrochozoa</taxon>
        <taxon>Mesozoa</taxon>
        <taxon>Orthonectida</taxon>
        <taxon>Rhopaluridae</taxon>
        <taxon>Intoshia</taxon>
    </lineage>
</organism>
<evidence type="ECO:0000313" key="2">
    <source>
        <dbReference type="Proteomes" id="UP000078046"/>
    </source>
</evidence>
<dbReference type="AlphaFoldDB" id="A0A177ATA5"/>
<sequence>MFQKCCTVLVSRRDGVVHCYSISKNMPLNSKFHLPDTETAIRVLNTSSRYLIVGTVDGSIFLLQFDPQVIRCPLNGCSLSNVVTMGHSDEISCINWVTLLEKQYMCVSGYDGFVRLYDIGFHQVFWSHVFKNICITCFYIVQKISTIIISYSGKISLFKFDVDNENMMIPMLEIDISQNNIMLMSGNDFDLDRNENIVLALSDEFTRLFVICITFRDFYPKCTYDVEFQGHSSRIASLRWSETPHDEYGYIINSISTNMESFYCNTFTL</sequence>